<proteinExistence type="predicted"/>
<sequence length="600" mass="66614">MDELTDEQKVALNQFREMTNGGDDDVAISMLQSVDWDVQKAAEMIFGTGAPPPRPPPIESTPRARSETPVMQPFDGIDDSEQGPLLGGRGPPQQYRNPLVTIISYPFHLISSIFRFVFSILRIPIPYIPFLSLNFYRNAGSTRGRGRGGPERWIRELEEETGAICIGKASTRGQTSGIEAGEAGPSTLTSRSGAAAAYSSADVDAGRKYLPDFALGTYDQFLRVCAQEARIGCVVLVSEEHDDTLPFKHNTLTDPTFVNLLTDNNIYTWGGDVRDTPAFTASLKLQSTTYPYVAFVGLQPARNSSSSSSNSTASPTLSILSRHQGATATTAEALCTHLTETLLPRVQPYLTRIKASREAAEREKDHEEQARQAERALRAQQDRAFEESARRDRDRILAKIREDEERKRAAEEEKRRLEEEQRKIEQQERERERSEEKRMGQRKWLHEHAFAGSVDGEGSGELRVAVRMPDGRRLVRRFRKNETLSTLYAFVDVQFLSPGASSASSYASDVDEAVQGFVQTAPSPDPVQWWGFKLASAYPRKEIPWSHGIYLASIPEIAGGGGQLVVEMVNNGRRSPNGVNGKGKAKAEDHDGYDTESDEE</sequence>
<reference evidence="4 5" key="1">
    <citation type="submission" date="2024-05" db="EMBL/GenBank/DDBJ databases">
        <title>A draft genome resource for the thread blight pathogen Marasmius tenuissimus strain MS-2.</title>
        <authorList>
            <person name="Yulfo-Soto G.E."/>
            <person name="Baruah I.K."/>
            <person name="Amoako-Attah I."/>
            <person name="Bukari Y."/>
            <person name="Meinhardt L.W."/>
            <person name="Bailey B.A."/>
            <person name="Cohen S.P."/>
        </authorList>
    </citation>
    <scope>NUCLEOTIDE SEQUENCE [LARGE SCALE GENOMIC DNA]</scope>
    <source>
        <strain evidence="4 5">MS-2</strain>
    </source>
</reference>
<organism evidence="4 5">
    <name type="scientific">Marasmius tenuissimus</name>
    <dbReference type="NCBI Taxonomy" id="585030"/>
    <lineage>
        <taxon>Eukaryota</taxon>
        <taxon>Fungi</taxon>
        <taxon>Dikarya</taxon>
        <taxon>Basidiomycota</taxon>
        <taxon>Agaricomycotina</taxon>
        <taxon>Agaricomycetes</taxon>
        <taxon>Agaricomycetidae</taxon>
        <taxon>Agaricales</taxon>
        <taxon>Marasmiineae</taxon>
        <taxon>Marasmiaceae</taxon>
        <taxon>Marasmius</taxon>
    </lineage>
</organism>
<keyword evidence="1" id="KW-0175">Coiled coil</keyword>
<dbReference type="InterPro" id="IPR029071">
    <property type="entry name" value="Ubiquitin-like_domsf"/>
</dbReference>
<feature type="region of interest" description="Disordered" evidence="2">
    <location>
        <begin position="571"/>
        <end position="600"/>
    </location>
</feature>
<gene>
    <name evidence="4" type="primary">ucp10</name>
    <name evidence="4" type="ORF">AAF712_015520</name>
</gene>
<evidence type="ECO:0000259" key="3">
    <source>
        <dbReference type="PROSITE" id="PS50033"/>
    </source>
</evidence>
<feature type="compositionally biased region" description="Pro residues" evidence="2">
    <location>
        <begin position="50"/>
        <end position="59"/>
    </location>
</feature>
<dbReference type="CDD" id="cd01767">
    <property type="entry name" value="UBX"/>
    <property type="match status" value="1"/>
</dbReference>
<dbReference type="PANTHER" id="PTHR23322:SF1">
    <property type="entry name" value="FAS-ASSOCIATED FACTOR 2"/>
    <property type="match status" value="1"/>
</dbReference>
<dbReference type="Proteomes" id="UP001437256">
    <property type="component" value="Unassembled WGS sequence"/>
</dbReference>
<feature type="region of interest" description="Disordered" evidence="2">
    <location>
        <begin position="46"/>
        <end position="68"/>
    </location>
</feature>
<dbReference type="SUPFAM" id="SSF54236">
    <property type="entry name" value="Ubiquitin-like"/>
    <property type="match status" value="1"/>
</dbReference>
<comment type="caution">
    <text evidence="4">The sequence shown here is derived from an EMBL/GenBank/DDBJ whole genome shotgun (WGS) entry which is preliminary data.</text>
</comment>
<dbReference type="InterPro" id="IPR050730">
    <property type="entry name" value="UBX_domain-protein"/>
</dbReference>
<dbReference type="EMBL" id="JBBXMP010000428">
    <property type="protein sequence ID" value="KAL0057820.1"/>
    <property type="molecule type" value="Genomic_DNA"/>
</dbReference>
<dbReference type="Pfam" id="PF14555">
    <property type="entry name" value="UBA_4"/>
    <property type="match status" value="1"/>
</dbReference>
<evidence type="ECO:0000313" key="4">
    <source>
        <dbReference type="EMBL" id="KAL0057820.1"/>
    </source>
</evidence>
<feature type="region of interest" description="Disordered" evidence="2">
    <location>
        <begin position="404"/>
        <end position="441"/>
    </location>
</feature>
<dbReference type="PROSITE" id="PS50033">
    <property type="entry name" value="UBX"/>
    <property type="match status" value="1"/>
</dbReference>
<dbReference type="CDD" id="cd14273">
    <property type="entry name" value="UBA_TAP-C_like"/>
    <property type="match status" value="1"/>
</dbReference>
<keyword evidence="5" id="KW-1185">Reference proteome</keyword>
<dbReference type="Gene3D" id="3.10.20.90">
    <property type="entry name" value="Phosphatidylinositol 3-kinase Catalytic Subunit, Chain A, domain 1"/>
    <property type="match status" value="1"/>
</dbReference>
<accession>A0ABR2Z8Z9</accession>
<protein>
    <submittedName>
        <fullName evidence="4">UBX domain-containing protein 10</fullName>
    </submittedName>
</protein>
<dbReference type="Gene3D" id="3.40.30.10">
    <property type="entry name" value="Glutaredoxin"/>
    <property type="match status" value="1"/>
</dbReference>
<dbReference type="InterPro" id="IPR006577">
    <property type="entry name" value="UAS"/>
</dbReference>
<dbReference type="InterPro" id="IPR001012">
    <property type="entry name" value="UBX_dom"/>
</dbReference>
<dbReference type="SMART" id="SM00594">
    <property type="entry name" value="UAS"/>
    <property type="match status" value="1"/>
</dbReference>
<evidence type="ECO:0000313" key="5">
    <source>
        <dbReference type="Proteomes" id="UP001437256"/>
    </source>
</evidence>
<name>A0ABR2Z8Z9_9AGAR</name>
<dbReference type="PANTHER" id="PTHR23322">
    <property type="entry name" value="FAS-ASSOCIATED PROTEIN"/>
    <property type="match status" value="1"/>
</dbReference>
<dbReference type="Pfam" id="PF00789">
    <property type="entry name" value="UBX"/>
    <property type="match status" value="1"/>
</dbReference>
<feature type="region of interest" description="Disordered" evidence="2">
    <location>
        <begin position="357"/>
        <end position="391"/>
    </location>
</feature>
<evidence type="ECO:0000256" key="1">
    <source>
        <dbReference type="ARBA" id="ARBA00023054"/>
    </source>
</evidence>
<evidence type="ECO:0000256" key="2">
    <source>
        <dbReference type="SAM" id="MobiDB-lite"/>
    </source>
</evidence>
<feature type="domain" description="UBX" evidence="3">
    <location>
        <begin position="457"/>
        <end position="541"/>
    </location>
</feature>
<dbReference type="Gene3D" id="1.10.8.10">
    <property type="entry name" value="DNA helicase RuvA subunit, C-terminal domain"/>
    <property type="match status" value="1"/>
</dbReference>